<keyword evidence="1" id="KW-0472">Membrane</keyword>
<sequence>MKLLKKQSIVTGKNLKGIYFFRPPKSEASIIYSVVLIFTLILITVLMIQKNTVDETQSSKLITNFYLADSIRRLAPENAEKFTTNQGILLKQNGVTIVKLNNGYKRVFNH</sequence>
<dbReference type="EMBL" id="AP026801">
    <property type="protein sequence ID" value="BDR56374.1"/>
    <property type="molecule type" value="Genomic_DNA"/>
</dbReference>
<evidence type="ECO:0000313" key="3">
    <source>
        <dbReference type="Proteomes" id="UP001321804"/>
    </source>
</evidence>
<keyword evidence="1" id="KW-0812">Transmembrane</keyword>
<feature type="transmembrane region" description="Helical" evidence="1">
    <location>
        <begin position="30"/>
        <end position="48"/>
    </location>
</feature>
<accession>A0AAU9DLC7</accession>
<reference evidence="2 3" key="1">
    <citation type="journal article" date="2023" name="Microbiol. Spectr.">
        <title>Symbiosis of Carpenter Bees with Uncharacterized Lactic Acid Bacteria Showing NAD Auxotrophy.</title>
        <authorList>
            <person name="Kawasaki S."/>
            <person name="Ozawa K."/>
            <person name="Mori T."/>
            <person name="Yamamoto A."/>
            <person name="Ito M."/>
            <person name="Ohkuma M."/>
            <person name="Sakamoto M."/>
            <person name="Matsutani M."/>
        </authorList>
    </citation>
    <scope>NUCLEOTIDE SEQUENCE [LARGE SCALE GENOMIC DNA]</scope>
    <source>
        <strain evidence="2 3">KimC2</strain>
    </source>
</reference>
<name>A0AAU9DLC7_9LACO</name>
<dbReference type="AlphaFoldDB" id="A0AAU9DLC7"/>
<gene>
    <name evidence="2" type="ORF">KIMC2_09360</name>
</gene>
<evidence type="ECO:0000256" key="1">
    <source>
        <dbReference type="SAM" id="Phobius"/>
    </source>
</evidence>
<dbReference type="KEGG" id="xak:KIMC2_09360"/>
<dbReference type="Proteomes" id="UP001321804">
    <property type="component" value="Chromosome"/>
</dbReference>
<evidence type="ECO:0000313" key="2">
    <source>
        <dbReference type="EMBL" id="BDR56374.1"/>
    </source>
</evidence>
<protein>
    <submittedName>
        <fullName evidence="2">Uncharacterized protein</fullName>
    </submittedName>
</protein>
<keyword evidence="1" id="KW-1133">Transmembrane helix</keyword>
<organism evidence="2 3">
    <name type="scientific">Xylocopilactobacillus apis</name>
    <dbReference type="NCBI Taxonomy" id="2932183"/>
    <lineage>
        <taxon>Bacteria</taxon>
        <taxon>Bacillati</taxon>
        <taxon>Bacillota</taxon>
        <taxon>Bacilli</taxon>
        <taxon>Lactobacillales</taxon>
        <taxon>Lactobacillaceae</taxon>
        <taxon>Xylocopilactobacillus</taxon>
    </lineage>
</organism>
<proteinExistence type="predicted"/>
<keyword evidence="3" id="KW-1185">Reference proteome</keyword>